<evidence type="ECO:0000313" key="6">
    <source>
        <dbReference type="Proteomes" id="UP000010552"/>
    </source>
</evidence>
<dbReference type="PANTHER" id="PTHR14042:SF23">
    <property type="entry name" value="PROTEIN DOPEY-2"/>
    <property type="match status" value="1"/>
</dbReference>
<dbReference type="GO" id="GO:0005768">
    <property type="term" value="C:endosome"/>
    <property type="evidence" value="ECO:0007669"/>
    <property type="project" value="TreeGrafter"/>
</dbReference>
<evidence type="ECO:0000256" key="2">
    <source>
        <dbReference type="ARBA" id="ARBA00022927"/>
    </source>
</evidence>
<dbReference type="GO" id="GO:0015031">
    <property type="term" value="P:protein transport"/>
    <property type="evidence" value="ECO:0007669"/>
    <property type="project" value="UniProtKB-KW"/>
</dbReference>
<sequence length="89" mass="10253">MDPEEQELLNDYRYRNYSSVIEKALRNFESSSEWADLISSLGKLNKKEDDTVVPEHSDDHCDPQVEDIWARSGCARLCCCLARAPSWDT</sequence>
<dbReference type="PANTHER" id="PTHR14042">
    <property type="entry name" value="DOPEY-RELATED"/>
    <property type="match status" value="1"/>
</dbReference>
<evidence type="ECO:0000256" key="1">
    <source>
        <dbReference type="ARBA" id="ARBA00022448"/>
    </source>
</evidence>
<dbReference type="Proteomes" id="UP000010552">
    <property type="component" value="Unassembled WGS sequence"/>
</dbReference>
<dbReference type="STRING" id="9402.L5KDG5"/>
<evidence type="ECO:0000256" key="3">
    <source>
        <dbReference type="ARBA" id="ARBA00046326"/>
    </source>
</evidence>
<protein>
    <submittedName>
        <fullName evidence="5">Protein dopey-2</fullName>
    </submittedName>
</protein>
<evidence type="ECO:0000313" key="5">
    <source>
        <dbReference type="EMBL" id="ELK08523.1"/>
    </source>
</evidence>
<dbReference type="InParanoid" id="L5KDG5"/>
<reference evidence="6" key="1">
    <citation type="journal article" date="2013" name="Science">
        <title>Comparative analysis of bat genomes provides insight into the evolution of flight and immunity.</title>
        <authorList>
            <person name="Zhang G."/>
            <person name="Cowled C."/>
            <person name="Shi Z."/>
            <person name="Huang Z."/>
            <person name="Bishop-Lilly K.A."/>
            <person name="Fang X."/>
            <person name="Wynne J.W."/>
            <person name="Xiong Z."/>
            <person name="Baker M.L."/>
            <person name="Zhao W."/>
            <person name="Tachedjian M."/>
            <person name="Zhu Y."/>
            <person name="Zhou P."/>
            <person name="Jiang X."/>
            <person name="Ng J."/>
            <person name="Yang L."/>
            <person name="Wu L."/>
            <person name="Xiao J."/>
            <person name="Feng Y."/>
            <person name="Chen Y."/>
            <person name="Sun X."/>
            <person name="Zhang Y."/>
            <person name="Marsh G.A."/>
            <person name="Crameri G."/>
            <person name="Broder C.C."/>
            <person name="Frey K.G."/>
            <person name="Wang L.F."/>
            <person name="Wang J."/>
        </authorList>
    </citation>
    <scope>NUCLEOTIDE SEQUENCE [LARGE SCALE GENOMIC DNA]</scope>
</reference>
<feature type="domain" description="DOP1 N-terminal" evidence="4">
    <location>
        <begin position="12"/>
        <end position="47"/>
    </location>
</feature>
<dbReference type="InterPro" id="IPR007249">
    <property type="entry name" value="DOP1_N"/>
</dbReference>
<keyword evidence="6" id="KW-1185">Reference proteome</keyword>
<name>L5KDG5_PTEAL</name>
<proteinExistence type="inferred from homology"/>
<accession>L5KDG5</accession>
<dbReference type="AlphaFoldDB" id="L5KDG5"/>
<dbReference type="GO" id="GO:0005802">
    <property type="term" value="C:trans-Golgi network"/>
    <property type="evidence" value="ECO:0007669"/>
    <property type="project" value="TreeGrafter"/>
</dbReference>
<evidence type="ECO:0000259" key="4">
    <source>
        <dbReference type="Pfam" id="PF04118"/>
    </source>
</evidence>
<gene>
    <name evidence="5" type="ORF">PAL_GLEAN10008454</name>
</gene>
<dbReference type="GO" id="GO:0006895">
    <property type="term" value="P:Golgi to endosome transport"/>
    <property type="evidence" value="ECO:0007669"/>
    <property type="project" value="InterPro"/>
</dbReference>
<dbReference type="Pfam" id="PF04118">
    <property type="entry name" value="Dopey_N"/>
    <property type="match status" value="1"/>
</dbReference>
<comment type="similarity">
    <text evidence="3">Belongs to the DOP1 family.</text>
</comment>
<keyword evidence="1" id="KW-0813">Transport</keyword>
<dbReference type="InterPro" id="IPR040314">
    <property type="entry name" value="DOP1"/>
</dbReference>
<dbReference type="EMBL" id="KB030891">
    <property type="protein sequence ID" value="ELK08523.1"/>
    <property type="molecule type" value="Genomic_DNA"/>
</dbReference>
<organism evidence="5 6">
    <name type="scientific">Pteropus alecto</name>
    <name type="common">Black flying fox</name>
    <dbReference type="NCBI Taxonomy" id="9402"/>
    <lineage>
        <taxon>Eukaryota</taxon>
        <taxon>Metazoa</taxon>
        <taxon>Chordata</taxon>
        <taxon>Craniata</taxon>
        <taxon>Vertebrata</taxon>
        <taxon>Euteleostomi</taxon>
        <taxon>Mammalia</taxon>
        <taxon>Eutheria</taxon>
        <taxon>Laurasiatheria</taxon>
        <taxon>Chiroptera</taxon>
        <taxon>Yinpterochiroptera</taxon>
        <taxon>Pteropodoidea</taxon>
        <taxon>Pteropodidae</taxon>
        <taxon>Pteropodinae</taxon>
        <taxon>Pteropus</taxon>
    </lineage>
</organism>
<dbReference type="GO" id="GO:0005829">
    <property type="term" value="C:cytosol"/>
    <property type="evidence" value="ECO:0007669"/>
    <property type="project" value="GOC"/>
</dbReference>
<keyword evidence="2" id="KW-0653">Protein transport</keyword>